<evidence type="ECO:0000313" key="2">
    <source>
        <dbReference type="EMBL" id="RVT93732.1"/>
    </source>
</evidence>
<evidence type="ECO:0000313" key="3">
    <source>
        <dbReference type="Proteomes" id="UP000282971"/>
    </source>
</evidence>
<keyword evidence="1" id="KW-1133">Transmembrane helix</keyword>
<comment type="caution">
    <text evidence="2">The sequence shown here is derived from an EMBL/GenBank/DDBJ whole genome shotgun (WGS) entry which is preliminary data.</text>
</comment>
<organism evidence="2 3">
    <name type="scientific">Sphingomonas crocodyli</name>
    <dbReference type="NCBI Taxonomy" id="1979270"/>
    <lineage>
        <taxon>Bacteria</taxon>
        <taxon>Pseudomonadati</taxon>
        <taxon>Pseudomonadota</taxon>
        <taxon>Alphaproteobacteria</taxon>
        <taxon>Sphingomonadales</taxon>
        <taxon>Sphingomonadaceae</taxon>
        <taxon>Sphingomonas</taxon>
    </lineage>
</organism>
<keyword evidence="1" id="KW-0812">Transmembrane</keyword>
<reference evidence="2 3" key="1">
    <citation type="submission" date="2019-01" db="EMBL/GenBank/DDBJ databases">
        <authorList>
            <person name="Chen W.-M."/>
        </authorList>
    </citation>
    <scope>NUCLEOTIDE SEQUENCE [LARGE SCALE GENOMIC DNA]</scope>
    <source>
        <strain evidence="2 3">CCP-7</strain>
    </source>
</reference>
<dbReference type="AlphaFoldDB" id="A0A437M7R9"/>
<dbReference type="Proteomes" id="UP000282971">
    <property type="component" value="Unassembled WGS sequence"/>
</dbReference>
<feature type="transmembrane region" description="Helical" evidence="1">
    <location>
        <begin position="6"/>
        <end position="26"/>
    </location>
</feature>
<gene>
    <name evidence="2" type="ORF">EOD43_07655</name>
</gene>
<protein>
    <submittedName>
        <fullName evidence="2">Uncharacterized protein</fullName>
    </submittedName>
</protein>
<sequence length="81" mass="8345">MIATAFCVGLFVTILIISLGTVALGIRSNKTLWLRAYGIDSPRSAHLPPPCATTACSVTVLRDEAATPSADEQAEIGSAAA</sequence>
<keyword evidence="1" id="KW-0472">Membrane</keyword>
<dbReference type="RefSeq" id="WP_127742639.1">
    <property type="nucleotide sequence ID" value="NZ_SACN01000001.1"/>
</dbReference>
<name>A0A437M7R9_9SPHN</name>
<proteinExistence type="predicted"/>
<accession>A0A437M7R9</accession>
<evidence type="ECO:0000256" key="1">
    <source>
        <dbReference type="SAM" id="Phobius"/>
    </source>
</evidence>
<keyword evidence="3" id="KW-1185">Reference proteome</keyword>
<dbReference type="EMBL" id="SACN01000001">
    <property type="protein sequence ID" value="RVT93732.1"/>
    <property type="molecule type" value="Genomic_DNA"/>
</dbReference>